<dbReference type="AlphaFoldDB" id="A0A4Y9ZY90"/>
<feature type="region of interest" description="Disordered" evidence="1">
    <location>
        <begin position="105"/>
        <end position="193"/>
    </location>
</feature>
<dbReference type="OrthoDB" id="1112980at2759"/>
<dbReference type="EMBL" id="SFCI01000594">
    <property type="protein sequence ID" value="TFY78901.1"/>
    <property type="molecule type" value="Genomic_DNA"/>
</dbReference>
<comment type="caution">
    <text evidence="2">The sequence shown here is derived from an EMBL/GenBank/DDBJ whole genome shotgun (WGS) entry which is preliminary data.</text>
</comment>
<dbReference type="PANTHER" id="PTHR28674:SF1">
    <property type="entry name" value="NOP PROTEIN CHAPERONE 1"/>
    <property type="match status" value="1"/>
</dbReference>
<proteinExistence type="predicted"/>
<feature type="compositionally biased region" description="Acidic residues" evidence="1">
    <location>
        <begin position="120"/>
        <end position="133"/>
    </location>
</feature>
<keyword evidence="3" id="KW-1185">Reference proteome</keyword>
<evidence type="ECO:0000313" key="2">
    <source>
        <dbReference type="EMBL" id="TFY78901.1"/>
    </source>
</evidence>
<dbReference type="GO" id="GO:0000492">
    <property type="term" value="P:box C/D snoRNP assembly"/>
    <property type="evidence" value="ECO:0007669"/>
    <property type="project" value="InterPro"/>
</dbReference>
<dbReference type="InterPro" id="IPR027921">
    <property type="entry name" value="NOPCHAP1"/>
</dbReference>
<evidence type="ECO:0000256" key="1">
    <source>
        <dbReference type="SAM" id="MobiDB-lite"/>
    </source>
</evidence>
<name>A0A4Y9ZY90_9AGAM</name>
<feature type="compositionally biased region" description="Low complexity" evidence="1">
    <location>
        <begin position="134"/>
        <end position="146"/>
    </location>
</feature>
<feature type="region of interest" description="Disordered" evidence="1">
    <location>
        <begin position="32"/>
        <end position="52"/>
    </location>
</feature>
<dbReference type="Pfam" id="PF15370">
    <property type="entry name" value="NOPCHAP1"/>
    <property type="match status" value="1"/>
</dbReference>
<dbReference type="PANTHER" id="PTHR28674">
    <property type="entry name" value="SIMILAR TO DNA SEGMENT, CHR 10, WAYNE STATE UNIVERSITY 102,-EXPRESSED"/>
    <property type="match status" value="1"/>
</dbReference>
<feature type="compositionally biased region" description="Polar residues" evidence="1">
    <location>
        <begin position="32"/>
        <end position="43"/>
    </location>
</feature>
<dbReference type="GO" id="GO:0062064">
    <property type="term" value="F:box C/D methylation guide snoRNP complex binding"/>
    <property type="evidence" value="ECO:0007669"/>
    <property type="project" value="TreeGrafter"/>
</dbReference>
<gene>
    <name evidence="2" type="ORF">EWM64_g5115</name>
</gene>
<sequence length="193" mass="21089">MASKKGKTVEKLEVESPEERVRRLQTAFENLNKSSAKASSTPTGAFDFGSRETFPVPPSHLLERVQAFLPEMEASNAQLLRQDPEAVDIENLGEDEEQYIEMNLGLGVFEQRKERNTTGSEDEGSESESDSSDDTSTTSDSASGSSDSEDDLILAITKTIRPTKPLPKRTRPGIEVLNESPIQQTSSTPNSPA</sequence>
<dbReference type="STRING" id="135208.A0A4Y9ZY90"/>
<feature type="compositionally biased region" description="Polar residues" evidence="1">
    <location>
        <begin position="180"/>
        <end position="193"/>
    </location>
</feature>
<organism evidence="2 3">
    <name type="scientific">Hericium alpestre</name>
    <dbReference type="NCBI Taxonomy" id="135208"/>
    <lineage>
        <taxon>Eukaryota</taxon>
        <taxon>Fungi</taxon>
        <taxon>Dikarya</taxon>
        <taxon>Basidiomycota</taxon>
        <taxon>Agaricomycotina</taxon>
        <taxon>Agaricomycetes</taxon>
        <taxon>Russulales</taxon>
        <taxon>Hericiaceae</taxon>
        <taxon>Hericium</taxon>
    </lineage>
</organism>
<protein>
    <submittedName>
        <fullName evidence="2">Uncharacterized protein</fullName>
    </submittedName>
</protein>
<accession>A0A4Y9ZY90</accession>
<evidence type="ECO:0000313" key="3">
    <source>
        <dbReference type="Proteomes" id="UP000298061"/>
    </source>
</evidence>
<dbReference type="Proteomes" id="UP000298061">
    <property type="component" value="Unassembled WGS sequence"/>
</dbReference>
<reference evidence="2 3" key="1">
    <citation type="submission" date="2019-02" db="EMBL/GenBank/DDBJ databases">
        <title>Genome sequencing of the rare red list fungi Hericium alpestre (H. flagellum).</title>
        <authorList>
            <person name="Buettner E."/>
            <person name="Kellner H."/>
        </authorList>
    </citation>
    <scope>NUCLEOTIDE SEQUENCE [LARGE SCALE GENOMIC DNA]</scope>
    <source>
        <strain evidence="2 3">DSM 108284</strain>
    </source>
</reference>